<dbReference type="CDD" id="cd06215">
    <property type="entry name" value="FNR_iron_sulfur_binding_1"/>
    <property type="match status" value="1"/>
</dbReference>
<evidence type="ECO:0000256" key="8">
    <source>
        <dbReference type="ARBA" id="ARBA00023014"/>
    </source>
</evidence>
<dbReference type="InterPro" id="IPR017938">
    <property type="entry name" value="Riboflavin_synthase-like_b-brl"/>
</dbReference>
<keyword evidence="12" id="KW-1185">Reference proteome</keyword>
<dbReference type="Proteomes" id="UP000649179">
    <property type="component" value="Unassembled WGS sequence"/>
</dbReference>
<evidence type="ECO:0000313" key="11">
    <source>
        <dbReference type="EMBL" id="GGF35682.1"/>
    </source>
</evidence>
<evidence type="ECO:0000256" key="2">
    <source>
        <dbReference type="ARBA" id="ARBA00022630"/>
    </source>
</evidence>
<dbReference type="SUPFAM" id="SSF54292">
    <property type="entry name" value="2Fe-2S ferredoxin-like"/>
    <property type="match status" value="1"/>
</dbReference>
<dbReference type="Pfam" id="PF00175">
    <property type="entry name" value="NAD_binding_1"/>
    <property type="match status" value="1"/>
</dbReference>
<evidence type="ECO:0000256" key="4">
    <source>
        <dbReference type="ARBA" id="ARBA00022723"/>
    </source>
</evidence>
<keyword evidence="7" id="KW-0408">Iron</keyword>
<dbReference type="GO" id="GO:0051537">
    <property type="term" value="F:2 iron, 2 sulfur cluster binding"/>
    <property type="evidence" value="ECO:0007669"/>
    <property type="project" value="UniProtKB-KW"/>
</dbReference>
<evidence type="ECO:0000259" key="10">
    <source>
        <dbReference type="PROSITE" id="PS51384"/>
    </source>
</evidence>
<dbReference type="EMBL" id="BMKQ01000001">
    <property type="protein sequence ID" value="GGF35682.1"/>
    <property type="molecule type" value="Genomic_DNA"/>
</dbReference>
<keyword evidence="5" id="KW-0274">FAD</keyword>
<name>A0A917BCJ8_9ACTN</name>
<protein>
    <submittedName>
        <fullName evidence="11">Hybrid-cluster NAD(P)-dependent oxidoreductase</fullName>
    </submittedName>
</protein>
<proteinExistence type="predicted"/>
<keyword evidence="2" id="KW-0285">Flavoprotein</keyword>
<dbReference type="SUPFAM" id="SSF63380">
    <property type="entry name" value="Riboflavin synthase domain-like"/>
    <property type="match status" value="1"/>
</dbReference>
<dbReference type="PANTHER" id="PTHR47354">
    <property type="entry name" value="NADH OXIDOREDUCTASE HCR"/>
    <property type="match status" value="1"/>
</dbReference>
<organism evidence="11 12">
    <name type="scientific">Marmoricola endophyticus</name>
    <dbReference type="NCBI Taxonomy" id="2040280"/>
    <lineage>
        <taxon>Bacteria</taxon>
        <taxon>Bacillati</taxon>
        <taxon>Actinomycetota</taxon>
        <taxon>Actinomycetes</taxon>
        <taxon>Propionibacteriales</taxon>
        <taxon>Nocardioidaceae</taxon>
        <taxon>Marmoricola</taxon>
    </lineage>
</organism>
<dbReference type="InterPro" id="IPR001041">
    <property type="entry name" value="2Fe-2S_ferredoxin-type"/>
</dbReference>
<dbReference type="InterPro" id="IPR012675">
    <property type="entry name" value="Beta-grasp_dom_sf"/>
</dbReference>
<evidence type="ECO:0000313" key="12">
    <source>
        <dbReference type="Proteomes" id="UP000649179"/>
    </source>
</evidence>
<dbReference type="InterPro" id="IPR006058">
    <property type="entry name" value="2Fe2S_fd_BS"/>
</dbReference>
<dbReference type="SUPFAM" id="SSF52343">
    <property type="entry name" value="Ferredoxin reductase-like, C-terminal NADP-linked domain"/>
    <property type="match status" value="1"/>
</dbReference>
<gene>
    <name evidence="11" type="ORF">GCM10011519_06510</name>
</gene>
<feature type="domain" description="2Fe-2S ferredoxin-type" evidence="9">
    <location>
        <begin position="303"/>
        <end position="387"/>
    </location>
</feature>
<dbReference type="Gene3D" id="3.10.20.30">
    <property type="match status" value="1"/>
</dbReference>
<sequence>MSQYAHDQLAPTPSPLWLVPGTGVPLGEGVLPPEAPMDQEMVCRRVLPVTHDVVTVVLQPTYAGGVAFLPGQYVTLGVDVEGRRVERCYTVSSPPTRPHLLTLTIKRVPGGEVSSWVHDHLRVGDRVQVSGPVGGFSVVEHPAAKHLLLSAGSGITPTLSTLRTAVDLGDLGHAVDVAVVHCARTPADLVCRTELEAVAADHPGITLDWVCEDDAPEQPWSGPRGRLTPEVLAALVPDAADREVLTCGPPGFMAAAREVLSALGVPPERCHEESFVLGTQGAPPTPSAPQVPAEGDAVLPVGPTVRFGRSDCEVSCPPGTTVLAAAELAGVSLPSSCAEGLCGSCKQTLLSGSVEMNHQGGIRPREIADNKFLPCCSTPDGDIVVDA</sequence>
<feature type="domain" description="FAD-binding FR-type" evidence="10">
    <location>
        <begin position="36"/>
        <end position="139"/>
    </location>
</feature>
<dbReference type="PANTHER" id="PTHR47354:SF6">
    <property type="entry name" value="NADH OXIDOREDUCTASE HCR"/>
    <property type="match status" value="1"/>
</dbReference>
<reference evidence="11" key="2">
    <citation type="submission" date="2020-09" db="EMBL/GenBank/DDBJ databases">
        <authorList>
            <person name="Sun Q."/>
            <person name="Zhou Y."/>
        </authorList>
    </citation>
    <scope>NUCLEOTIDE SEQUENCE</scope>
    <source>
        <strain evidence="11">CGMCC 1.16067</strain>
    </source>
</reference>
<dbReference type="InterPro" id="IPR039261">
    <property type="entry name" value="FNR_nucleotide-bd"/>
</dbReference>
<dbReference type="PROSITE" id="PS51085">
    <property type="entry name" value="2FE2S_FER_2"/>
    <property type="match status" value="1"/>
</dbReference>
<dbReference type="InterPro" id="IPR050415">
    <property type="entry name" value="MRET"/>
</dbReference>
<comment type="caution">
    <text evidence="11">The sequence shown here is derived from an EMBL/GenBank/DDBJ whole genome shotgun (WGS) entry which is preliminary data.</text>
</comment>
<dbReference type="GO" id="GO:0016491">
    <property type="term" value="F:oxidoreductase activity"/>
    <property type="evidence" value="ECO:0007669"/>
    <property type="project" value="UniProtKB-KW"/>
</dbReference>
<evidence type="ECO:0000256" key="5">
    <source>
        <dbReference type="ARBA" id="ARBA00022827"/>
    </source>
</evidence>
<dbReference type="Gene3D" id="2.40.30.10">
    <property type="entry name" value="Translation factors"/>
    <property type="match status" value="1"/>
</dbReference>
<evidence type="ECO:0000256" key="1">
    <source>
        <dbReference type="ARBA" id="ARBA00001974"/>
    </source>
</evidence>
<dbReference type="PRINTS" id="PR00410">
    <property type="entry name" value="PHEHYDRXLASE"/>
</dbReference>
<keyword evidence="6" id="KW-0560">Oxidoreductase</keyword>
<evidence type="ECO:0000256" key="3">
    <source>
        <dbReference type="ARBA" id="ARBA00022714"/>
    </source>
</evidence>
<dbReference type="PROSITE" id="PS51384">
    <property type="entry name" value="FAD_FR"/>
    <property type="match status" value="1"/>
</dbReference>
<keyword evidence="4" id="KW-0479">Metal-binding</keyword>
<evidence type="ECO:0000256" key="6">
    <source>
        <dbReference type="ARBA" id="ARBA00023002"/>
    </source>
</evidence>
<dbReference type="RefSeq" id="WP_229660557.1">
    <property type="nucleotide sequence ID" value="NZ_BMKQ01000001.1"/>
</dbReference>
<keyword evidence="3" id="KW-0001">2Fe-2S</keyword>
<dbReference type="InterPro" id="IPR008333">
    <property type="entry name" value="Cbr1-like_FAD-bd_dom"/>
</dbReference>
<accession>A0A917BCJ8</accession>
<dbReference type="InterPro" id="IPR036010">
    <property type="entry name" value="2Fe-2S_ferredoxin-like_sf"/>
</dbReference>
<dbReference type="Gene3D" id="3.40.50.80">
    <property type="entry name" value="Nucleotide-binding domain of ferredoxin-NADP reductase (FNR) module"/>
    <property type="match status" value="1"/>
</dbReference>
<keyword evidence="8" id="KW-0411">Iron-sulfur</keyword>
<dbReference type="AlphaFoldDB" id="A0A917BCJ8"/>
<reference evidence="11" key="1">
    <citation type="journal article" date="2014" name="Int. J. Syst. Evol. Microbiol.">
        <title>Complete genome sequence of Corynebacterium casei LMG S-19264T (=DSM 44701T), isolated from a smear-ripened cheese.</title>
        <authorList>
            <consortium name="US DOE Joint Genome Institute (JGI-PGF)"/>
            <person name="Walter F."/>
            <person name="Albersmeier A."/>
            <person name="Kalinowski J."/>
            <person name="Ruckert C."/>
        </authorList>
    </citation>
    <scope>NUCLEOTIDE SEQUENCE</scope>
    <source>
        <strain evidence="11">CGMCC 1.16067</strain>
    </source>
</reference>
<dbReference type="PROSITE" id="PS00197">
    <property type="entry name" value="2FE2S_FER_1"/>
    <property type="match status" value="1"/>
</dbReference>
<dbReference type="Pfam" id="PF00970">
    <property type="entry name" value="FAD_binding_6"/>
    <property type="match status" value="1"/>
</dbReference>
<dbReference type="InterPro" id="IPR017927">
    <property type="entry name" value="FAD-bd_FR_type"/>
</dbReference>
<dbReference type="GO" id="GO:0046872">
    <property type="term" value="F:metal ion binding"/>
    <property type="evidence" value="ECO:0007669"/>
    <property type="project" value="UniProtKB-KW"/>
</dbReference>
<evidence type="ECO:0000259" key="9">
    <source>
        <dbReference type="PROSITE" id="PS51085"/>
    </source>
</evidence>
<dbReference type="Pfam" id="PF00111">
    <property type="entry name" value="Fer2"/>
    <property type="match status" value="1"/>
</dbReference>
<dbReference type="CDD" id="cd00207">
    <property type="entry name" value="fer2"/>
    <property type="match status" value="1"/>
</dbReference>
<evidence type="ECO:0000256" key="7">
    <source>
        <dbReference type="ARBA" id="ARBA00023004"/>
    </source>
</evidence>
<comment type="cofactor">
    <cofactor evidence="1">
        <name>FAD</name>
        <dbReference type="ChEBI" id="CHEBI:57692"/>
    </cofactor>
</comment>
<dbReference type="InterPro" id="IPR001433">
    <property type="entry name" value="OxRdtase_FAD/NAD-bd"/>
</dbReference>